<evidence type="ECO:0000256" key="2">
    <source>
        <dbReference type="HAMAP-Rule" id="MF_00296"/>
    </source>
</evidence>
<dbReference type="PIRSF" id="PIRSF000443">
    <property type="entry name" value="Homoser_Ac_trans"/>
    <property type="match status" value="1"/>
</dbReference>
<dbReference type="GO" id="GO:0005737">
    <property type="term" value="C:cytoplasm"/>
    <property type="evidence" value="ECO:0007669"/>
    <property type="project" value="UniProtKB-SubCell"/>
</dbReference>
<dbReference type="Gene3D" id="3.40.50.1820">
    <property type="entry name" value="alpha/beta hydrolase"/>
    <property type="match status" value="1"/>
</dbReference>
<keyword evidence="2" id="KW-0012">Acyltransferase</keyword>
<evidence type="ECO:0000313" key="6">
    <source>
        <dbReference type="Proteomes" id="UP000199514"/>
    </source>
</evidence>
<dbReference type="GO" id="GO:0004414">
    <property type="term" value="F:homoserine O-acetyltransferase activity"/>
    <property type="evidence" value="ECO:0007669"/>
    <property type="project" value="UniProtKB-UniRule"/>
</dbReference>
<dbReference type="Proteomes" id="UP000199514">
    <property type="component" value="Unassembled WGS sequence"/>
</dbReference>
<dbReference type="GO" id="GO:0009086">
    <property type="term" value="P:methionine biosynthetic process"/>
    <property type="evidence" value="ECO:0007669"/>
    <property type="project" value="UniProtKB-UniRule"/>
</dbReference>
<comment type="subcellular location">
    <subcellularLocation>
        <location evidence="2">Cytoplasm</location>
    </subcellularLocation>
</comment>
<comment type="pathway">
    <text evidence="2">Amino-acid biosynthesis; L-methionine biosynthesis via de novo pathway; O-acetyl-L-homoserine from L-homoserine: step 1/1.</text>
</comment>
<accession>A0A1I1HNT2</accession>
<organism evidence="5 6">
    <name type="scientific">Flexibacter flexilis DSM 6793</name>
    <dbReference type="NCBI Taxonomy" id="927664"/>
    <lineage>
        <taxon>Bacteria</taxon>
        <taxon>Pseudomonadati</taxon>
        <taxon>Bacteroidota</taxon>
        <taxon>Cytophagia</taxon>
        <taxon>Cytophagales</taxon>
        <taxon>Flexibacteraceae</taxon>
        <taxon>Flexibacter</taxon>
    </lineage>
</organism>
<dbReference type="GO" id="GO:0009092">
    <property type="term" value="P:homoserine metabolic process"/>
    <property type="evidence" value="ECO:0007669"/>
    <property type="project" value="TreeGrafter"/>
</dbReference>
<dbReference type="STRING" id="927664.SAMN05421780_10434"/>
<comment type="similarity">
    <text evidence="2">Belongs to the AB hydrolase superfamily. MetX family.</text>
</comment>
<sequence>MNSRQEYTSREPFALDLGGELPEITIAFHTYGQLNEAADNVIWVCHALTGNSDAADWWDGLIGAGKLFDPEQHFIVCANVLGSCYGSTQPLSVNPQSGKPYFHSFPVLSIRDMAQAHELLRKHLNIKKINTLIGGSLGGQQALEWAIINPNIFSKVVVTATNAVHSAWGIAFNEAQRLAIEADATWQTDSPEAGLAGLKAARATAMLSYRNYSSYQKNQTDEDAESAIQNGFKAASYQRYQAEKLVARFNAYSYYRLSQAMDLHDVGRGRGGVEVALGQIRAHTLVIGIKSDVLFPPSEQKQIARHIAQGHYVEIDSAYGHDGFLIENEKITVCVREFEREFVAPHLLEKQWVA</sequence>
<evidence type="ECO:0000259" key="4">
    <source>
        <dbReference type="Pfam" id="PF00561"/>
    </source>
</evidence>
<comment type="catalytic activity">
    <reaction evidence="2">
        <text>L-homoserine + acetyl-CoA = O-acetyl-L-homoserine + CoA</text>
        <dbReference type="Rhea" id="RHEA:13701"/>
        <dbReference type="ChEBI" id="CHEBI:57287"/>
        <dbReference type="ChEBI" id="CHEBI:57288"/>
        <dbReference type="ChEBI" id="CHEBI:57476"/>
        <dbReference type="ChEBI" id="CHEBI:57716"/>
        <dbReference type="EC" id="2.3.1.31"/>
    </reaction>
</comment>
<feature type="binding site" evidence="2">
    <location>
        <position position="202"/>
    </location>
    <ligand>
        <name>substrate</name>
    </ligand>
</feature>
<dbReference type="InterPro" id="IPR029058">
    <property type="entry name" value="AB_hydrolase_fold"/>
</dbReference>
<evidence type="ECO:0000256" key="3">
    <source>
        <dbReference type="PIRSR" id="PIRSR000443-1"/>
    </source>
</evidence>
<dbReference type="HAMAP" id="MF_00296">
    <property type="entry name" value="MetX_acyltransf"/>
    <property type="match status" value="1"/>
</dbReference>
<dbReference type="EMBL" id="FOLE01000004">
    <property type="protein sequence ID" value="SFC25496.1"/>
    <property type="molecule type" value="Genomic_DNA"/>
</dbReference>
<dbReference type="Pfam" id="PF00561">
    <property type="entry name" value="Abhydrolase_1"/>
    <property type="match status" value="1"/>
</dbReference>
<dbReference type="RefSeq" id="WP_091510442.1">
    <property type="nucleotide sequence ID" value="NZ_FOLE01000004.1"/>
</dbReference>
<keyword evidence="2" id="KW-0486">Methionine biosynthesis</keyword>
<dbReference type="NCBIfam" id="NF001209">
    <property type="entry name" value="PRK00175.1"/>
    <property type="match status" value="1"/>
</dbReference>
<feature type="binding site" evidence="2">
    <location>
        <position position="322"/>
    </location>
    <ligand>
        <name>substrate</name>
    </ligand>
</feature>
<keyword evidence="6" id="KW-1185">Reference proteome</keyword>
<comment type="caution">
    <text evidence="2">Lacks conserved residue(s) required for the propagation of feature annotation.</text>
</comment>
<evidence type="ECO:0000256" key="1">
    <source>
        <dbReference type="ARBA" id="ARBA00022679"/>
    </source>
</evidence>
<dbReference type="EC" id="2.3.1.31" evidence="2"/>
<dbReference type="PANTHER" id="PTHR32268:SF11">
    <property type="entry name" value="HOMOSERINE O-ACETYLTRANSFERASE"/>
    <property type="match status" value="1"/>
</dbReference>
<feature type="domain" description="AB hydrolase-1" evidence="4">
    <location>
        <begin position="41"/>
        <end position="325"/>
    </location>
</feature>
<feature type="active site" evidence="2 3">
    <location>
        <position position="292"/>
    </location>
</feature>
<comment type="function">
    <text evidence="2">Transfers an acetyl group from acetyl-CoA to L-homoserine, forming acetyl-L-homoserine.</text>
</comment>
<keyword evidence="2" id="KW-0028">Amino-acid biosynthesis</keyword>
<keyword evidence="1 2" id="KW-0808">Transferase</keyword>
<comment type="subunit">
    <text evidence="2">Homodimer.</text>
</comment>
<dbReference type="PANTHER" id="PTHR32268">
    <property type="entry name" value="HOMOSERINE O-ACETYLTRANSFERASE"/>
    <property type="match status" value="1"/>
</dbReference>
<keyword evidence="2" id="KW-0963">Cytoplasm</keyword>
<dbReference type="OrthoDB" id="9800754at2"/>
<feature type="active site" description="Nucleophile" evidence="2 3">
    <location>
        <position position="136"/>
    </location>
</feature>
<dbReference type="InterPro" id="IPR008220">
    <property type="entry name" value="HAT_MetX-like"/>
</dbReference>
<gene>
    <name evidence="2" type="primary">metXA</name>
    <name evidence="5" type="ORF">SAMN05421780_10434</name>
</gene>
<feature type="active site" evidence="2 3">
    <location>
        <position position="321"/>
    </location>
</feature>
<reference evidence="5 6" key="1">
    <citation type="submission" date="2016-10" db="EMBL/GenBank/DDBJ databases">
        <authorList>
            <person name="de Groot N.N."/>
        </authorList>
    </citation>
    <scope>NUCLEOTIDE SEQUENCE [LARGE SCALE GENOMIC DNA]</scope>
    <source>
        <strain evidence="5 6">DSM 6793</strain>
    </source>
</reference>
<proteinExistence type="inferred from homology"/>
<name>A0A1I1HNT2_9BACT</name>
<dbReference type="NCBIfam" id="TIGR01392">
    <property type="entry name" value="homoserO_Ac_trn"/>
    <property type="match status" value="1"/>
</dbReference>
<dbReference type="UniPathway" id="UPA00051">
    <property type="reaction ID" value="UER00074"/>
</dbReference>
<dbReference type="AlphaFoldDB" id="A0A1I1HNT2"/>
<dbReference type="InterPro" id="IPR000073">
    <property type="entry name" value="AB_hydrolase_1"/>
</dbReference>
<dbReference type="SUPFAM" id="SSF53474">
    <property type="entry name" value="alpha/beta-Hydrolases"/>
    <property type="match status" value="1"/>
</dbReference>
<evidence type="ECO:0000313" key="5">
    <source>
        <dbReference type="EMBL" id="SFC25496.1"/>
    </source>
</evidence>
<protein>
    <recommendedName>
        <fullName evidence="2">Homoserine O-acetyltransferase</fullName>
        <shortName evidence="2">HAT</shortName>
        <ecNumber evidence="2">2.3.1.31</ecNumber>
    </recommendedName>
    <alternativeName>
        <fullName evidence="2">Homoserine transacetylase</fullName>
        <shortName evidence="2">HTA</shortName>
    </alternativeName>
</protein>